<proteinExistence type="predicted"/>
<dbReference type="EMBL" id="FOBW01000012">
    <property type="protein sequence ID" value="SEN38620.1"/>
    <property type="molecule type" value="Genomic_DNA"/>
</dbReference>
<evidence type="ECO:0000313" key="2">
    <source>
        <dbReference type="EMBL" id="SEN38620.1"/>
    </source>
</evidence>
<keyword evidence="3" id="KW-1185">Reference proteome</keyword>
<dbReference type="STRING" id="930146.SAMN05192533_11279"/>
<reference evidence="3" key="1">
    <citation type="submission" date="2016-10" db="EMBL/GenBank/DDBJ databases">
        <authorList>
            <person name="Varghese N."/>
            <person name="Submissions S."/>
        </authorList>
    </citation>
    <scope>NUCLEOTIDE SEQUENCE [LARGE SCALE GENOMIC DNA]</scope>
    <source>
        <strain evidence="3">B48,IBRC-M 10115,DSM 25386,CECT 8001</strain>
    </source>
</reference>
<dbReference type="InterPro" id="IPR011528">
    <property type="entry name" value="NERD"/>
</dbReference>
<dbReference type="Proteomes" id="UP000198553">
    <property type="component" value="Unassembled WGS sequence"/>
</dbReference>
<evidence type="ECO:0000313" key="3">
    <source>
        <dbReference type="Proteomes" id="UP000198553"/>
    </source>
</evidence>
<dbReference type="AlphaFoldDB" id="A0A1H8G4C2"/>
<sequence length="320" mass="37293">MFIKPLQPPIRLQALNALHSRLVKTSPKYEEISGERARRLAGFIGEKKVEYILRTIDEDHYFIFHDLCLKVGDLTFQMDFLLLTSRFALIIEAKNFAGTILFDDQGQFIRILGEQQDGYANPIAQAQYHQRCLRKWLALHHFPALPIEYVVIVSKPSTIIRMENPDPEVRNRVLPATKLPNYLFHLDQHSKKELSDPKTLRKLSKLLIKKHSPQYPNLMKEFNLTEQDILFGVQCPKCTSLPMISLKGYWKCSVCLFPSRDAHIQATHDLFLLYGPTVKNKQFREFLHISSIQKARKLLRSMNLPYSGDKRGRVYFRPEK</sequence>
<dbReference type="PROSITE" id="PS50965">
    <property type="entry name" value="NERD"/>
    <property type="match status" value="1"/>
</dbReference>
<dbReference type="RefSeq" id="WP_170843916.1">
    <property type="nucleotide sequence ID" value="NZ_FOBW01000012.1"/>
</dbReference>
<organism evidence="2 3">
    <name type="scientific">Mesobacillus persicus</name>
    <dbReference type="NCBI Taxonomy" id="930146"/>
    <lineage>
        <taxon>Bacteria</taxon>
        <taxon>Bacillati</taxon>
        <taxon>Bacillota</taxon>
        <taxon>Bacilli</taxon>
        <taxon>Bacillales</taxon>
        <taxon>Bacillaceae</taxon>
        <taxon>Mesobacillus</taxon>
    </lineage>
</organism>
<feature type="domain" description="NERD" evidence="1">
    <location>
        <begin position="41"/>
        <end position="156"/>
    </location>
</feature>
<protein>
    <submittedName>
        <fullName evidence="2">Nuclease-related domain-containing protein</fullName>
    </submittedName>
</protein>
<dbReference type="Pfam" id="PF08378">
    <property type="entry name" value="NERD"/>
    <property type="match status" value="1"/>
</dbReference>
<evidence type="ECO:0000259" key="1">
    <source>
        <dbReference type="PROSITE" id="PS50965"/>
    </source>
</evidence>
<gene>
    <name evidence="2" type="ORF">SAMN05192533_11279</name>
</gene>
<accession>A0A1H8G4C2</accession>
<name>A0A1H8G4C2_9BACI</name>